<evidence type="ECO:0000313" key="1">
    <source>
        <dbReference type="EMBL" id="MDS1270575.1"/>
    </source>
</evidence>
<dbReference type="Proteomes" id="UP001250214">
    <property type="component" value="Unassembled WGS sequence"/>
</dbReference>
<dbReference type="InterPro" id="IPR052555">
    <property type="entry name" value="dCTP_Pyrophosphatase"/>
</dbReference>
<dbReference type="PANTHER" id="PTHR46523">
    <property type="entry name" value="DCTP PYROPHOSPHATASE 1"/>
    <property type="match status" value="1"/>
</dbReference>
<dbReference type="PANTHER" id="PTHR46523:SF1">
    <property type="entry name" value="DCTP PYROPHOSPHATASE 1"/>
    <property type="match status" value="1"/>
</dbReference>
<dbReference type="SUPFAM" id="SSF101386">
    <property type="entry name" value="all-alpha NTP pyrophosphatases"/>
    <property type="match status" value="1"/>
</dbReference>
<dbReference type="PIRSF" id="PIRSF029826">
    <property type="entry name" value="UCP029826_pph"/>
    <property type="match status" value="1"/>
</dbReference>
<dbReference type="EMBL" id="JAVLVT010000004">
    <property type="protein sequence ID" value="MDS1270575.1"/>
    <property type="molecule type" value="Genomic_DNA"/>
</dbReference>
<dbReference type="CDD" id="cd11537">
    <property type="entry name" value="NTP-PPase_RS21-C6_like"/>
    <property type="match status" value="1"/>
</dbReference>
<gene>
    <name evidence="1" type="ORF">RIF23_09725</name>
</gene>
<dbReference type="InterPro" id="IPR025984">
    <property type="entry name" value="DCTPP"/>
</dbReference>
<accession>A0ABU2H6X3</accession>
<name>A0ABU2H6X3_9ACTN</name>
<reference evidence="2" key="1">
    <citation type="submission" date="2023-07" db="EMBL/GenBank/DDBJ databases">
        <title>Novel species in the genus Lipingzhangella isolated from Sambhar Salt Lake.</title>
        <authorList>
            <person name="Jiya N."/>
            <person name="Kajale S."/>
            <person name="Sharma A."/>
        </authorList>
    </citation>
    <scope>NUCLEOTIDE SEQUENCE [LARGE SCALE GENOMIC DNA]</scope>
    <source>
        <strain evidence="2">LS1_29</strain>
    </source>
</reference>
<comment type="caution">
    <text evidence="1">The sequence shown here is derived from an EMBL/GenBank/DDBJ whole genome shotgun (WGS) entry which is preliminary data.</text>
</comment>
<evidence type="ECO:0000313" key="2">
    <source>
        <dbReference type="Proteomes" id="UP001250214"/>
    </source>
</evidence>
<protein>
    <submittedName>
        <fullName evidence="1">Nucleotide pyrophosphohydrolase</fullName>
    </submittedName>
</protein>
<dbReference type="Gene3D" id="1.10.287.1080">
    <property type="entry name" value="MazG-like"/>
    <property type="match status" value="1"/>
</dbReference>
<organism evidence="1 2">
    <name type="scientific">Lipingzhangella rawalii</name>
    <dbReference type="NCBI Taxonomy" id="2055835"/>
    <lineage>
        <taxon>Bacteria</taxon>
        <taxon>Bacillati</taxon>
        <taxon>Actinomycetota</taxon>
        <taxon>Actinomycetes</taxon>
        <taxon>Streptosporangiales</taxon>
        <taxon>Nocardiopsidaceae</taxon>
        <taxon>Lipingzhangella</taxon>
    </lineage>
</organism>
<sequence length="111" mass="12604">MSMAPLQQLLAEFADRRGWGPYHVPKNLAMALAGEAGELVAEFQWLTPEESARVMRDPEAADAVRMEMADVFSYLLRLADVLDVDLERALREKVARNEYRFPAPQSPTLER</sequence>
<dbReference type="Pfam" id="PF12643">
    <property type="entry name" value="MazG-like"/>
    <property type="match status" value="1"/>
</dbReference>
<dbReference type="RefSeq" id="WP_310912131.1">
    <property type="nucleotide sequence ID" value="NZ_JAVLVT010000004.1"/>
</dbReference>
<keyword evidence="2" id="KW-1185">Reference proteome</keyword>
<proteinExistence type="predicted"/>